<dbReference type="Pfam" id="PF07681">
    <property type="entry name" value="DoxX"/>
    <property type="match status" value="1"/>
</dbReference>
<evidence type="ECO:0000256" key="5">
    <source>
        <dbReference type="SAM" id="Phobius"/>
    </source>
</evidence>
<proteinExistence type="predicted"/>
<keyword evidence="3 5" id="KW-1133">Transmembrane helix</keyword>
<comment type="subcellular location">
    <subcellularLocation>
        <location evidence="1">Membrane</location>
        <topology evidence="1">Multi-pass membrane protein</topology>
    </subcellularLocation>
</comment>
<evidence type="ECO:0000256" key="4">
    <source>
        <dbReference type="ARBA" id="ARBA00023136"/>
    </source>
</evidence>
<organism evidence="6 7">
    <name type="scientific">Candidatus Sungiibacteriota bacterium</name>
    <dbReference type="NCBI Taxonomy" id="2750080"/>
    <lineage>
        <taxon>Bacteria</taxon>
        <taxon>Candidatus Sungiibacteriota</taxon>
    </lineage>
</organism>
<feature type="transmembrane region" description="Helical" evidence="5">
    <location>
        <begin position="104"/>
        <end position="126"/>
    </location>
</feature>
<comment type="caution">
    <text evidence="6">The sequence shown here is derived from an EMBL/GenBank/DDBJ whole genome shotgun (WGS) entry which is preliminary data.</text>
</comment>
<gene>
    <name evidence="6" type="ORF">HY473_01160</name>
</gene>
<protein>
    <submittedName>
        <fullName evidence="6">DoxX family protein</fullName>
    </submittedName>
</protein>
<accession>A0A932YXJ2</accession>
<sequence>MHTHTIEQSAFAHFFTADTASAPFWLIVRLYLGYEWLMAGWDKVMNPIWFGKDAGAAMQGFVQGALGKTEGLHPDVYMWYASFLKGAVLPNLALWSNAIAVGEVLVGLGLIVGLFTGVAAFFGFFMNLNFLLAGTVSTNPVMLLLALGLMLAWRVAGHVGLDRYAMPFLRRTFRPRAFSRSP</sequence>
<keyword evidence="2 5" id="KW-0812">Transmembrane</keyword>
<dbReference type="InterPro" id="IPR032808">
    <property type="entry name" value="DoxX"/>
</dbReference>
<evidence type="ECO:0000313" key="7">
    <source>
        <dbReference type="Proteomes" id="UP000756703"/>
    </source>
</evidence>
<name>A0A932YXJ2_9BACT</name>
<feature type="transmembrane region" description="Helical" evidence="5">
    <location>
        <begin position="77"/>
        <end position="95"/>
    </location>
</feature>
<evidence type="ECO:0000256" key="2">
    <source>
        <dbReference type="ARBA" id="ARBA00022692"/>
    </source>
</evidence>
<feature type="transmembrane region" description="Helical" evidence="5">
    <location>
        <begin position="12"/>
        <end position="32"/>
    </location>
</feature>
<feature type="transmembrane region" description="Helical" evidence="5">
    <location>
        <begin position="141"/>
        <end position="161"/>
    </location>
</feature>
<keyword evidence="4 5" id="KW-0472">Membrane</keyword>
<evidence type="ECO:0000313" key="6">
    <source>
        <dbReference type="EMBL" id="MBI4132694.1"/>
    </source>
</evidence>
<dbReference type="PANTHER" id="PTHR39157">
    <property type="entry name" value="INTEGRAL MEMBRANE PROTEIN-RELATED"/>
    <property type="match status" value="1"/>
</dbReference>
<dbReference type="GO" id="GO:0016020">
    <property type="term" value="C:membrane"/>
    <property type="evidence" value="ECO:0007669"/>
    <property type="project" value="UniProtKB-SubCell"/>
</dbReference>
<dbReference type="Proteomes" id="UP000756703">
    <property type="component" value="Unassembled WGS sequence"/>
</dbReference>
<dbReference type="PANTHER" id="PTHR39157:SF1">
    <property type="entry name" value="DOXX FAMILY PROTEIN"/>
    <property type="match status" value="1"/>
</dbReference>
<reference evidence="6" key="1">
    <citation type="submission" date="2020-07" db="EMBL/GenBank/DDBJ databases">
        <title>Huge and variable diversity of episymbiotic CPR bacteria and DPANN archaea in groundwater ecosystems.</title>
        <authorList>
            <person name="He C.Y."/>
            <person name="Keren R."/>
            <person name="Whittaker M."/>
            <person name="Farag I.F."/>
            <person name="Doudna J."/>
            <person name="Cate J.H.D."/>
            <person name="Banfield J.F."/>
        </authorList>
    </citation>
    <scope>NUCLEOTIDE SEQUENCE</scope>
    <source>
        <strain evidence="6">NC_groundwater_1225_Ag_S-0.1um_56_177</strain>
    </source>
</reference>
<dbReference type="AlphaFoldDB" id="A0A932YXJ2"/>
<dbReference type="EMBL" id="JACQMI010000008">
    <property type="protein sequence ID" value="MBI4132694.1"/>
    <property type="molecule type" value="Genomic_DNA"/>
</dbReference>
<evidence type="ECO:0000256" key="1">
    <source>
        <dbReference type="ARBA" id="ARBA00004141"/>
    </source>
</evidence>
<evidence type="ECO:0000256" key="3">
    <source>
        <dbReference type="ARBA" id="ARBA00022989"/>
    </source>
</evidence>